<organism evidence="1 2">
    <name type="scientific">Oedothorax gibbosus</name>
    <dbReference type="NCBI Taxonomy" id="931172"/>
    <lineage>
        <taxon>Eukaryota</taxon>
        <taxon>Metazoa</taxon>
        <taxon>Ecdysozoa</taxon>
        <taxon>Arthropoda</taxon>
        <taxon>Chelicerata</taxon>
        <taxon>Arachnida</taxon>
        <taxon>Araneae</taxon>
        <taxon>Araneomorphae</taxon>
        <taxon>Entelegynae</taxon>
        <taxon>Araneoidea</taxon>
        <taxon>Linyphiidae</taxon>
        <taxon>Erigoninae</taxon>
        <taxon>Oedothorax</taxon>
    </lineage>
</organism>
<sequence>MHELTTKRKFREKCYCSDCSQVPGESKLTKILDASKAVGVIQETEWALELSSILPRKYLSPTLTRGYLKNLLKKQNEALGRTHLRRMQLLPILYSPEYPEFPKKEMRVGYVELTESMKEVWGDYHPELLTYYRCLVNLNRELGNEKEARQYCFKLWRLESVIYGAFFIDDRWEGALSEDQFRYFMEKSSQE</sequence>
<gene>
    <name evidence="1" type="ORF">JTE90_022063</name>
</gene>
<dbReference type="InterPro" id="IPR011990">
    <property type="entry name" value="TPR-like_helical_dom_sf"/>
</dbReference>
<dbReference type="EMBL" id="JAFNEN010000861">
    <property type="protein sequence ID" value="KAG8176644.1"/>
    <property type="molecule type" value="Genomic_DNA"/>
</dbReference>
<evidence type="ECO:0000313" key="1">
    <source>
        <dbReference type="EMBL" id="KAG8176644.1"/>
    </source>
</evidence>
<dbReference type="Proteomes" id="UP000827092">
    <property type="component" value="Unassembled WGS sequence"/>
</dbReference>
<protein>
    <submittedName>
        <fullName evidence="1">Uncharacterized protein</fullName>
    </submittedName>
</protein>
<keyword evidence="2" id="KW-1185">Reference proteome</keyword>
<reference evidence="1 2" key="1">
    <citation type="journal article" date="2022" name="Nat. Ecol. Evol.">
        <title>A masculinizing supergene underlies an exaggerated male reproductive morph in a spider.</title>
        <authorList>
            <person name="Hendrickx F."/>
            <person name="De Corte Z."/>
            <person name="Sonet G."/>
            <person name="Van Belleghem S.M."/>
            <person name="Kostlbacher S."/>
            <person name="Vangestel C."/>
        </authorList>
    </citation>
    <scope>NUCLEOTIDE SEQUENCE [LARGE SCALE GENOMIC DNA]</scope>
    <source>
        <strain evidence="1">W744_W776</strain>
    </source>
</reference>
<evidence type="ECO:0000313" key="2">
    <source>
        <dbReference type="Proteomes" id="UP000827092"/>
    </source>
</evidence>
<accession>A0AAV6TXT0</accession>
<dbReference type="AlphaFoldDB" id="A0AAV6TXT0"/>
<name>A0AAV6TXT0_9ARAC</name>
<comment type="caution">
    <text evidence="1">The sequence shown here is derived from an EMBL/GenBank/DDBJ whole genome shotgun (WGS) entry which is preliminary data.</text>
</comment>
<proteinExistence type="predicted"/>
<dbReference type="Gene3D" id="1.25.40.10">
    <property type="entry name" value="Tetratricopeptide repeat domain"/>
    <property type="match status" value="1"/>
</dbReference>